<evidence type="ECO:0000256" key="7">
    <source>
        <dbReference type="ARBA" id="ARBA00022949"/>
    </source>
</evidence>
<dbReference type="PROSITE" id="PS00478">
    <property type="entry name" value="LIM_DOMAIN_1"/>
    <property type="match status" value="1"/>
</dbReference>
<dbReference type="Proteomes" id="UP000618051">
    <property type="component" value="Unassembled WGS sequence"/>
</dbReference>
<dbReference type="PROSITE" id="PS50023">
    <property type="entry name" value="LIM_DOMAIN_2"/>
    <property type="match status" value="4"/>
</dbReference>
<dbReference type="GO" id="GO:0046872">
    <property type="term" value="F:metal ion binding"/>
    <property type="evidence" value="ECO:0007669"/>
    <property type="project" value="UniProtKB-KW"/>
</dbReference>
<dbReference type="FunFam" id="2.10.110.10:FF:000029">
    <property type="entry name" value="LIM and senescent cell antigen-like-containing domain protein"/>
    <property type="match status" value="1"/>
</dbReference>
<evidence type="ECO:0000313" key="16">
    <source>
        <dbReference type="EMBL" id="KAI1235796.1"/>
    </source>
</evidence>
<feature type="region of interest" description="Disordered" evidence="13">
    <location>
        <begin position="1029"/>
        <end position="1048"/>
    </location>
</feature>
<evidence type="ECO:0000256" key="13">
    <source>
        <dbReference type="SAM" id="MobiDB-lite"/>
    </source>
</evidence>
<keyword evidence="9" id="KW-0472">Membrane</keyword>
<keyword evidence="4 12" id="KW-0479">Metal-binding</keyword>
<gene>
    <name evidence="16" type="ORF">IHE44_0001882</name>
    <name evidence="15" type="ORF">IHE44_008306</name>
</gene>
<evidence type="ECO:0000256" key="6">
    <source>
        <dbReference type="ARBA" id="ARBA00022833"/>
    </source>
</evidence>
<comment type="caution">
    <text evidence="15">The sequence shown here is derived from an EMBL/GenBank/DDBJ whole genome shotgun (WGS) entry which is preliminary data.</text>
</comment>
<feature type="domain" description="LIM zinc-binding" evidence="14">
    <location>
        <begin position="111"/>
        <end position="168"/>
    </location>
</feature>
<dbReference type="GO" id="GO:0005925">
    <property type="term" value="C:focal adhesion"/>
    <property type="evidence" value="ECO:0007669"/>
    <property type="project" value="UniProtKB-SubCell"/>
</dbReference>
<evidence type="ECO:0000313" key="15">
    <source>
        <dbReference type="EMBL" id="KAG0114367.1"/>
    </source>
</evidence>
<dbReference type="EMBL" id="JADDUC020000011">
    <property type="protein sequence ID" value="KAI1235796.1"/>
    <property type="molecule type" value="Genomic_DNA"/>
</dbReference>
<proteinExistence type="predicted"/>
<dbReference type="OrthoDB" id="20689at2759"/>
<keyword evidence="8 12" id="KW-0440">LIM domain</keyword>
<evidence type="ECO:0000256" key="4">
    <source>
        <dbReference type="ARBA" id="ARBA00022723"/>
    </source>
</evidence>
<comment type="subcellular location">
    <subcellularLocation>
        <location evidence="1">Cell junction</location>
        <location evidence="1">Focal adhesion</location>
    </subcellularLocation>
    <subcellularLocation>
        <location evidence="2">Cell membrane</location>
        <topology evidence="2">Peripheral membrane protein</topology>
        <orientation evidence="2">Cytoplasmic side</orientation>
    </subcellularLocation>
</comment>
<dbReference type="CDD" id="cd09331">
    <property type="entry name" value="LIM1_PINCH"/>
    <property type="match status" value="1"/>
</dbReference>
<dbReference type="GO" id="GO:0005911">
    <property type="term" value="C:cell-cell junction"/>
    <property type="evidence" value="ECO:0007669"/>
    <property type="project" value="TreeGrafter"/>
</dbReference>
<evidence type="ECO:0000256" key="1">
    <source>
        <dbReference type="ARBA" id="ARBA00004246"/>
    </source>
</evidence>
<evidence type="ECO:0000256" key="3">
    <source>
        <dbReference type="ARBA" id="ARBA00022475"/>
    </source>
</evidence>
<feature type="domain" description="LIM zinc-binding" evidence="14">
    <location>
        <begin position="48"/>
        <end position="109"/>
    </location>
</feature>
<evidence type="ECO:0000256" key="9">
    <source>
        <dbReference type="ARBA" id="ARBA00023136"/>
    </source>
</evidence>
<feature type="domain" description="LIM zinc-binding" evidence="14">
    <location>
        <begin position="291"/>
        <end position="350"/>
    </location>
</feature>
<evidence type="ECO:0000259" key="14">
    <source>
        <dbReference type="PROSITE" id="PS50023"/>
    </source>
</evidence>
<keyword evidence="6 12" id="KW-0862">Zinc</keyword>
<dbReference type="FunFam" id="2.10.110.10:FF:000019">
    <property type="entry name" value="Lim and senescent cell antigen-like-containing"/>
    <property type="match status" value="1"/>
</dbReference>
<dbReference type="GO" id="GO:2001046">
    <property type="term" value="P:positive regulation of integrin-mediated signaling pathway"/>
    <property type="evidence" value="ECO:0007669"/>
    <property type="project" value="TreeGrafter"/>
</dbReference>
<reference evidence="16 17" key="2">
    <citation type="journal article" date="2021" name="J. Hered.">
        <title>Feather Gene Expression Elucidates the Developmental Basis of Plumage Iridescence in African Starlings.</title>
        <authorList>
            <person name="Rubenstein D.R."/>
            <person name="Corvelo A."/>
            <person name="MacManes M.D."/>
            <person name="Maia R."/>
            <person name="Narzisi G."/>
            <person name="Rousaki A."/>
            <person name="Vandenabeele P."/>
            <person name="Shawkey M.D."/>
            <person name="Solomon J."/>
        </authorList>
    </citation>
    <scope>NUCLEOTIDE SEQUENCE [LARGE SCALE GENOMIC DNA]</scope>
    <source>
        <strain evidence="16">SS15</strain>
    </source>
</reference>
<dbReference type="GO" id="GO:1900026">
    <property type="term" value="P:positive regulation of substrate adhesion-dependent cell spreading"/>
    <property type="evidence" value="ECO:0007669"/>
    <property type="project" value="TreeGrafter"/>
</dbReference>
<dbReference type="CDD" id="cd09335">
    <property type="entry name" value="LIM5_PINCH"/>
    <property type="match status" value="1"/>
</dbReference>
<dbReference type="FunFam" id="2.10.110.10:FF:000011">
    <property type="entry name" value="Lim and senescent cell antigen-like-containing"/>
    <property type="match status" value="1"/>
</dbReference>
<dbReference type="GO" id="GO:0098609">
    <property type="term" value="P:cell-cell adhesion"/>
    <property type="evidence" value="ECO:0007669"/>
    <property type="project" value="TreeGrafter"/>
</dbReference>
<dbReference type="InterPro" id="IPR017351">
    <property type="entry name" value="PINCH-1-4-like"/>
</dbReference>
<evidence type="ECO:0000256" key="2">
    <source>
        <dbReference type="ARBA" id="ARBA00004413"/>
    </source>
</evidence>
<sequence>MKTRGRLRGALGAMAGLRLRGLAASKLYQRRQDRLSGTGNMSDALANAVCERCQTRFDPAERIVNSNGELYHENCFVCAQCFRQFPEGLFYEFEGRKYCEHDFQMLFAPCCGECGEFITGRVIKAMNNNWHPECFRCELCDVTLADLGFVKNAGRHLCRPCHNREKAKGLGKYICQKCHLIIDEQPLMFRNDSYHPDHFNCTHCGKELTAEARELKGELYCLPCHDKMGIPICGACRRPIEGRVVNALGKQWHVEHFVCAKCEKPFLGHRHYEKKGLAYCETHYNQLFGDVCYNCSHVIEGDVVSALNKAWCVNCFSCSTCNVRLTLKNKFVEFDMKPVCKKCYEKFPLELKKRLKKLGEPSAVLFLSPPTQYMIPVRLSPPETYLSTLIQSCFSEIIWNYSQSVSIGTDLLPNPLTQAFKPTFTSKKADPNVGHRRKLKMRTAAMPWGKVKAEPSSVPLFLCWVKEAQQPDEMDFRAEGQCEDHFHLEKKNLTVTKLNSMCFVLCRHCTKCGPALLSHLFLNWHQREALGAQGIAAVWLRRHRATHLSLQPELGIHCQVILLTKATKLVEYIRHDTGTGTMVTDYALNSLSQREEKKDINEGLTGQIPKIREHHHQFSNDNAVYRCQNKLLGTKTVLSKSNATDDLVVNEISADRILVGVVPGGEDFLAEVEAPGCVPFMCAALLDQLLALRDGIQDVVSAPAQRPHLPQRDTALLPCLLWLCLKDNKHKAPGLLTARKTPKRLLEHTFVKSDKLDGFLFPNRTSDETQTEGIGLASEHAPCIRLYDTGSFLLLCHLLAQQITTAHSLEPDDASPGGLVLLSQLPAAVQSLQAPEAQQHLWVVQKEEENLGPSNLPAFILAQHCFGDADAALSRIILQLMCKSIMMARLPSSDQSFVSLENSSWECLIAALMHLRASKHPMMFTCPWPGVLDSRKPHWDKDRGRKDKIRKQCQENRQITETCSASVLTEQGRRKNQQEKMRVHYLEQFGGNGEVWCRMAASSLLMSQCSESENMRIFIAERIQSTRVKEEKNSVMSPRHSQSLKKSEGPMCERLTGCRNHLLNVEAVSGSDCSTHIDFVFLVSDEEVVHHASFMEIPKADHVLYPLDRGRVHQAHHKVIAQPTLPSSSSSKIRPEFSVAALYNGTLLKLYVQIRAYHGHAKYLGNAITQRIGAIETEHNNP</sequence>
<reference evidence="15" key="1">
    <citation type="submission" date="2020-10" db="EMBL/GenBank/DDBJ databases">
        <title>Feather gene expression reveals the developmental basis of iridescence in African starlings.</title>
        <authorList>
            <person name="Rubenstein D.R."/>
        </authorList>
    </citation>
    <scope>NUCLEOTIDE SEQUENCE</scope>
    <source>
        <strain evidence="15">SS15</strain>
        <tissue evidence="15">Liver</tissue>
    </source>
</reference>
<dbReference type="Gene3D" id="2.10.110.10">
    <property type="entry name" value="Cysteine Rich Protein"/>
    <property type="match status" value="5"/>
</dbReference>
<dbReference type="FunFam" id="2.10.110.10:FF:000017">
    <property type="entry name" value="Lim and senescent cell antigen-like-containing"/>
    <property type="match status" value="1"/>
</dbReference>
<keyword evidence="17" id="KW-1185">Reference proteome</keyword>
<evidence type="ECO:0000256" key="8">
    <source>
        <dbReference type="ARBA" id="ARBA00023038"/>
    </source>
</evidence>
<dbReference type="FunFam" id="2.10.110.10:FF:000021">
    <property type="entry name" value="Lim and senescent cell antigen-like-containing"/>
    <property type="match status" value="1"/>
</dbReference>
<dbReference type="SUPFAM" id="SSF57716">
    <property type="entry name" value="Glucocorticoid receptor-like (DNA-binding domain)"/>
    <property type="match status" value="6"/>
</dbReference>
<dbReference type="CDD" id="cd09332">
    <property type="entry name" value="LIM2_PINCH"/>
    <property type="match status" value="1"/>
</dbReference>
<keyword evidence="3" id="KW-1003">Cell membrane</keyword>
<dbReference type="PANTHER" id="PTHR24210:SF10">
    <property type="entry name" value="LIM AND SENESCENT CELL ANTIGEN-LIKE-CONTAINING DOMAIN PROTEIN 2"/>
    <property type="match status" value="1"/>
</dbReference>
<evidence type="ECO:0000256" key="12">
    <source>
        <dbReference type="PROSITE-ProRule" id="PRU00125"/>
    </source>
</evidence>
<feature type="domain" description="LIM zinc-binding" evidence="14">
    <location>
        <begin position="231"/>
        <end position="290"/>
    </location>
</feature>
<dbReference type="EMBL" id="JADDUC010000311">
    <property type="protein sequence ID" value="KAG0114367.1"/>
    <property type="molecule type" value="Genomic_DNA"/>
</dbReference>
<dbReference type="InterPro" id="IPR047944">
    <property type="entry name" value="LIMS1/2-like_LIM1"/>
</dbReference>
<dbReference type="CDD" id="cd09334">
    <property type="entry name" value="LIM4_PINCH"/>
    <property type="match status" value="1"/>
</dbReference>
<dbReference type="GO" id="GO:0005886">
    <property type="term" value="C:plasma membrane"/>
    <property type="evidence" value="ECO:0007669"/>
    <property type="project" value="UniProtKB-SubCell"/>
</dbReference>
<evidence type="ECO:0000256" key="5">
    <source>
        <dbReference type="ARBA" id="ARBA00022737"/>
    </source>
</evidence>
<dbReference type="Pfam" id="PF00412">
    <property type="entry name" value="LIM"/>
    <property type="match status" value="5"/>
</dbReference>
<keyword evidence="7" id="KW-0965">Cell junction</keyword>
<dbReference type="GO" id="GO:0045216">
    <property type="term" value="P:cell-cell junction organization"/>
    <property type="evidence" value="ECO:0007669"/>
    <property type="project" value="TreeGrafter"/>
</dbReference>
<evidence type="ECO:0000313" key="17">
    <source>
        <dbReference type="Proteomes" id="UP000618051"/>
    </source>
</evidence>
<evidence type="ECO:0000256" key="10">
    <source>
        <dbReference type="ARBA" id="ARBA00074076"/>
    </source>
</evidence>
<dbReference type="GO" id="GO:0005737">
    <property type="term" value="C:cytoplasm"/>
    <property type="evidence" value="ECO:0007669"/>
    <property type="project" value="TreeGrafter"/>
</dbReference>
<dbReference type="CDD" id="cd09333">
    <property type="entry name" value="LIM3_PINCH"/>
    <property type="match status" value="1"/>
</dbReference>
<dbReference type="AlphaFoldDB" id="A0A835NES8"/>
<accession>A0A835NES8</accession>
<evidence type="ECO:0000256" key="11">
    <source>
        <dbReference type="ARBA" id="ARBA00077237"/>
    </source>
</evidence>
<name>A0A835NES8_9PASS</name>
<dbReference type="InterPro" id="IPR001781">
    <property type="entry name" value="Znf_LIM"/>
</dbReference>
<protein>
    <recommendedName>
        <fullName evidence="10">LIM and senescent cell antigen-like-containing domain protein 2</fullName>
    </recommendedName>
    <alternativeName>
        <fullName evidence="11">Particularly interesting new Cys-His protein 2</fullName>
    </alternativeName>
</protein>
<dbReference type="PANTHER" id="PTHR24210">
    <property type="entry name" value="LIM DOMAIN-CONTAINING PROTEIN"/>
    <property type="match status" value="1"/>
</dbReference>
<reference evidence="16" key="3">
    <citation type="submission" date="2022-01" db="EMBL/GenBank/DDBJ databases">
        <authorList>
            <person name="Rubenstein D.R."/>
        </authorList>
    </citation>
    <scope>NUCLEOTIDE SEQUENCE</scope>
    <source>
        <strain evidence="16">SS15</strain>
        <tissue evidence="16">Liver</tissue>
    </source>
</reference>
<dbReference type="SMART" id="SM00132">
    <property type="entry name" value="LIM"/>
    <property type="match status" value="5"/>
</dbReference>
<keyword evidence="5" id="KW-0677">Repeat</keyword>
<organism evidence="15">
    <name type="scientific">Lamprotornis superbus</name>
    <dbReference type="NCBI Taxonomy" id="245042"/>
    <lineage>
        <taxon>Eukaryota</taxon>
        <taxon>Metazoa</taxon>
        <taxon>Chordata</taxon>
        <taxon>Craniata</taxon>
        <taxon>Vertebrata</taxon>
        <taxon>Euteleostomi</taxon>
        <taxon>Archelosauria</taxon>
        <taxon>Archosauria</taxon>
        <taxon>Dinosauria</taxon>
        <taxon>Saurischia</taxon>
        <taxon>Theropoda</taxon>
        <taxon>Coelurosauria</taxon>
        <taxon>Aves</taxon>
        <taxon>Neognathae</taxon>
        <taxon>Neoaves</taxon>
        <taxon>Telluraves</taxon>
        <taxon>Australaves</taxon>
        <taxon>Passeriformes</taxon>
        <taxon>Sturnidae</taxon>
        <taxon>Lamprotornis</taxon>
    </lineage>
</organism>